<dbReference type="EMBL" id="JZWT02000014">
    <property type="protein sequence ID" value="MFB6490796.1"/>
    <property type="molecule type" value="Genomic_DNA"/>
</dbReference>
<reference evidence="1" key="1">
    <citation type="submission" date="2024-07" db="EMBL/GenBank/DDBJ databases">
        <title>Metagenome and Metagenome-Assembled Genomes of Archaea from a hot spring from the geothermal field of Los Azufres, Mexico.</title>
        <authorList>
            <person name="Marin-Paredes R."/>
            <person name="Martinez-Romero E."/>
            <person name="Servin-Garciduenas L.E."/>
        </authorList>
    </citation>
    <scope>NUCLEOTIDE SEQUENCE</scope>
</reference>
<organism evidence="1 2">
    <name type="scientific">Thermoproteus sp. AZ2</name>
    <dbReference type="NCBI Taxonomy" id="1609232"/>
    <lineage>
        <taxon>Archaea</taxon>
        <taxon>Thermoproteota</taxon>
        <taxon>Thermoprotei</taxon>
        <taxon>Thermoproteales</taxon>
        <taxon>Thermoproteaceae</taxon>
        <taxon>Thermoproteus</taxon>
    </lineage>
</organism>
<accession>A0ACC6V1I2</accession>
<proteinExistence type="predicted"/>
<name>A0ACC6V1I2_9CREN</name>
<dbReference type="Proteomes" id="UP000033636">
    <property type="component" value="Unassembled WGS sequence"/>
</dbReference>
<evidence type="ECO:0000313" key="1">
    <source>
        <dbReference type="EMBL" id="MFB6490796.1"/>
    </source>
</evidence>
<gene>
    <name evidence="1" type="ORF">TU35_006075</name>
</gene>
<evidence type="ECO:0000313" key="2">
    <source>
        <dbReference type="Proteomes" id="UP000033636"/>
    </source>
</evidence>
<comment type="caution">
    <text evidence="1">The sequence shown here is derived from an EMBL/GenBank/DDBJ whole genome shotgun (WGS) entry which is preliminary data.</text>
</comment>
<protein>
    <submittedName>
        <fullName evidence="1">Uncharacterized protein</fullName>
    </submittedName>
</protein>
<sequence length="160" mass="18267">MELVIVYSSDEEIPRRLFAAFPCVELGPGLAVTWEPEDRARRLVERAKEEAIRRWEDEGEGPRLELAVIPLTEEQYNAIRHIVRRALDESAERLAAELRRLAADIRRRKGSPKELKSRFRRLAERAGKLMDAAARLGVEPSAVADLHEAFKEANSEVQKL</sequence>